<evidence type="ECO:0000256" key="4">
    <source>
        <dbReference type="ARBA" id="ARBA00022989"/>
    </source>
</evidence>
<name>A0A7W7IS49_9CAUL</name>
<reference evidence="8 9" key="1">
    <citation type="submission" date="2020-08" db="EMBL/GenBank/DDBJ databases">
        <title>Functional genomics of gut bacteria from endangered species of beetles.</title>
        <authorList>
            <person name="Carlos-Shanley C."/>
        </authorList>
    </citation>
    <scope>NUCLEOTIDE SEQUENCE [LARGE SCALE GENOMIC DNA]</scope>
    <source>
        <strain evidence="8 9">S00123</strain>
    </source>
</reference>
<evidence type="ECO:0000256" key="3">
    <source>
        <dbReference type="ARBA" id="ARBA00022692"/>
    </source>
</evidence>
<dbReference type="PIRSF" id="PIRSF006060">
    <property type="entry name" value="AA_transporter"/>
    <property type="match status" value="1"/>
</dbReference>
<dbReference type="GO" id="GO:0016020">
    <property type="term" value="C:membrane"/>
    <property type="evidence" value="ECO:0007669"/>
    <property type="project" value="UniProtKB-SubCell"/>
</dbReference>
<keyword evidence="9" id="KW-1185">Reference proteome</keyword>
<comment type="subcellular location">
    <subcellularLocation>
        <location evidence="1">Membrane</location>
        <topology evidence="1">Multi-pass membrane protein</topology>
    </subcellularLocation>
</comment>
<comment type="caution">
    <text evidence="8">The sequence shown here is derived from an EMBL/GenBank/DDBJ whole genome shotgun (WGS) entry which is preliminary data.</text>
</comment>
<keyword evidence="5 6" id="KW-0472">Membrane</keyword>
<proteinExistence type="predicted"/>
<dbReference type="EMBL" id="JACHKY010000005">
    <property type="protein sequence ID" value="MBB4799288.1"/>
    <property type="molecule type" value="Genomic_DNA"/>
</dbReference>
<feature type="transmembrane region" description="Helical" evidence="6">
    <location>
        <begin position="31"/>
        <end position="54"/>
    </location>
</feature>
<feature type="domain" description="Amino acid permease/ SLC12A" evidence="7">
    <location>
        <begin position="31"/>
        <end position="463"/>
    </location>
</feature>
<dbReference type="GO" id="GO:0055085">
    <property type="term" value="P:transmembrane transport"/>
    <property type="evidence" value="ECO:0007669"/>
    <property type="project" value="InterPro"/>
</dbReference>
<dbReference type="InterPro" id="IPR004841">
    <property type="entry name" value="AA-permease/SLC12A_dom"/>
</dbReference>
<evidence type="ECO:0000259" key="7">
    <source>
        <dbReference type="Pfam" id="PF00324"/>
    </source>
</evidence>
<evidence type="ECO:0000256" key="1">
    <source>
        <dbReference type="ARBA" id="ARBA00004141"/>
    </source>
</evidence>
<feature type="transmembrane region" description="Helical" evidence="6">
    <location>
        <begin position="60"/>
        <end position="78"/>
    </location>
</feature>
<dbReference type="Gene3D" id="1.20.1740.10">
    <property type="entry name" value="Amino acid/polyamine transporter I"/>
    <property type="match status" value="1"/>
</dbReference>
<evidence type="ECO:0000256" key="2">
    <source>
        <dbReference type="ARBA" id="ARBA00022448"/>
    </source>
</evidence>
<keyword evidence="3 6" id="KW-0812">Transmembrane</keyword>
<dbReference type="AlphaFoldDB" id="A0A7W7IS49"/>
<evidence type="ECO:0000313" key="8">
    <source>
        <dbReference type="EMBL" id="MBB4799288.1"/>
    </source>
</evidence>
<accession>A0A7W7IS49</accession>
<feature type="transmembrane region" description="Helical" evidence="6">
    <location>
        <begin position="437"/>
        <end position="459"/>
    </location>
</feature>
<evidence type="ECO:0000256" key="6">
    <source>
        <dbReference type="SAM" id="Phobius"/>
    </source>
</evidence>
<feature type="transmembrane region" description="Helical" evidence="6">
    <location>
        <begin position="350"/>
        <end position="368"/>
    </location>
</feature>
<dbReference type="Proteomes" id="UP000539957">
    <property type="component" value="Unassembled WGS sequence"/>
</dbReference>
<feature type="transmembrane region" description="Helical" evidence="6">
    <location>
        <begin position="374"/>
        <end position="392"/>
    </location>
</feature>
<dbReference type="Pfam" id="PF00324">
    <property type="entry name" value="AA_permease"/>
    <property type="match status" value="1"/>
</dbReference>
<dbReference type="PANTHER" id="PTHR43495">
    <property type="entry name" value="GABA PERMEASE"/>
    <property type="match status" value="1"/>
</dbReference>
<keyword evidence="2" id="KW-0813">Transport</keyword>
<dbReference type="FunFam" id="1.20.1740.10:FF:000001">
    <property type="entry name" value="Amino acid permease"/>
    <property type="match status" value="1"/>
</dbReference>
<feature type="transmembrane region" description="Helical" evidence="6">
    <location>
        <begin position="165"/>
        <end position="190"/>
    </location>
</feature>
<feature type="transmembrane region" description="Helical" evidence="6">
    <location>
        <begin position="256"/>
        <end position="274"/>
    </location>
</feature>
<feature type="transmembrane region" description="Helical" evidence="6">
    <location>
        <begin position="90"/>
        <end position="111"/>
    </location>
</feature>
<gene>
    <name evidence="8" type="ORF">HNP32_003044</name>
</gene>
<feature type="transmembrane region" description="Helical" evidence="6">
    <location>
        <begin position="294"/>
        <end position="320"/>
    </location>
</feature>
<evidence type="ECO:0000313" key="9">
    <source>
        <dbReference type="Proteomes" id="UP000539957"/>
    </source>
</evidence>
<feature type="transmembrane region" description="Helical" evidence="6">
    <location>
        <begin position="210"/>
        <end position="235"/>
    </location>
</feature>
<sequence length="470" mass="50258">MSKARGGSAMKEQAYIDREAGLERGLTKAQIVMIGLGGAIGTGLFMGSGIAIGYAGPGVLVSYVIAALIAVIMVFSLSEMAVVHPTAGSFGTYAEIYLGPLMGFIVRYTYWIQQVLLIGSEAIAVGIYMRWWFPGTPVWMWAIGSAGVVVWVNTRAVHNFGSVEYWLTTIKVAAIVGFILVGLSQIFGVFGDPVGLHNVTGLPGGFLPNGFSGVWMAVLMALFSFMGLEFVVGTASEAKDPKTAIPAALRTMAGRLFLFYILALFIIVAFIPWTESGAKVVTESPFVKMFASAGIPYAAGIMNFVVASAALSAMNTSIYLGSRMLFSLARGGYAPRALGQLNAQKVPMRATLVTGVGILAAASISALTPLAYNYLFGIVLFGGLLVWSTILASHLRFRHRHKGVDLPVRMPFFPYAQILGLVLLAAITVTMALDTDFWQTAVIAGAPWVVFLTAAYFIWKRVSRGSAPRV</sequence>
<organism evidence="8 9">
    <name type="scientific">Brevundimonas bullata</name>
    <dbReference type="NCBI Taxonomy" id="13160"/>
    <lineage>
        <taxon>Bacteria</taxon>
        <taxon>Pseudomonadati</taxon>
        <taxon>Pseudomonadota</taxon>
        <taxon>Alphaproteobacteria</taxon>
        <taxon>Caulobacterales</taxon>
        <taxon>Caulobacteraceae</taxon>
        <taxon>Brevundimonas</taxon>
    </lineage>
</organism>
<dbReference type="PANTHER" id="PTHR43495:SF5">
    <property type="entry name" value="GAMMA-AMINOBUTYRIC ACID PERMEASE"/>
    <property type="match status" value="1"/>
</dbReference>
<evidence type="ECO:0000256" key="5">
    <source>
        <dbReference type="ARBA" id="ARBA00023136"/>
    </source>
</evidence>
<feature type="transmembrane region" description="Helical" evidence="6">
    <location>
        <begin position="412"/>
        <end position="431"/>
    </location>
</feature>
<feature type="transmembrane region" description="Helical" evidence="6">
    <location>
        <begin position="131"/>
        <end position="153"/>
    </location>
</feature>
<protein>
    <submittedName>
        <fullName evidence="8">L-asparagine transporter-like permease</fullName>
    </submittedName>
</protein>
<keyword evidence="4 6" id="KW-1133">Transmembrane helix</keyword>
<dbReference type="RefSeq" id="WP_221415938.1">
    <property type="nucleotide sequence ID" value="NZ_JACHKY010000005.1"/>
</dbReference>